<feature type="coiled-coil region" evidence="2">
    <location>
        <begin position="1001"/>
        <end position="1053"/>
    </location>
</feature>
<evidence type="ECO:0000256" key="1">
    <source>
        <dbReference type="ARBA" id="ARBA00022737"/>
    </source>
</evidence>
<feature type="coiled-coil region" evidence="2">
    <location>
        <begin position="1081"/>
        <end position="1156"/>
    </location>
</feature>
<dbReference type="Proteomes" id="UP001642464">
    <property type="component" value="Unassembled WGS sequence"/>
</dbReference>
<evidence type="ECO:0000313" key="6">
    <source>
        <dbReference type="Proteomes" id="UP001642464"/>
    </source>
</evidence>
<feature type="transmembrane region" description="Helical" evidence="4">
    <location>
        <begin position="630"/>
        <end position="651"/>
    </location>
</feature>
<proteinExistence type="predicted"/>
<dbReference type="Gene3D" id="1.10.490.10">
    <property type="entry name" value="Globins"/>
    <property type="match status" value="2"/>
</dbReference>
<comment type="caution">
    <text evidence="5">The sequence shown here is derived from an EMBL/GenBank/DDBJ whole genome shotgun (WGS) entry which is preliminary data.</text>
</comment>
<feature type="transmembrane region" description="Helical" evidence="4">
    <location>
        <begin position="488"/>
        <end position="509"/>
    </location>
</feature>
<dbReference type="InterPro" id="IPR012292">
    <property type="entry name" value="Globin/Proto"/>
</dbReference>
<keyword evidence="4" id="KW-1133">Transmembrane helix</keyword>
<keyword evidence="4" id="KW-0812">Transmembrane</keyword>
<evidence type="ECO:0000256" key="3">
    <source>
        <dbReference type="SAM" id="MobiDB-lite"/>
    </source>
</evidence>
<feature type="coiled-coil region" evidence="2">
    <location>
        <begin position="877"/>
        <end position="955"/>
    </location>
</feature>
<keyword evidence="4" id="KW-0472">Membrane</keyword>
<dbReference type="SUPFAM" id="SSF46458">
    <property type="entry name" value="Globin-like"/>
    <property type="match status" value="1"/>
</dbReference>
<feature type="region of interest" description="Disordered" evidence="3">
    <location>
        <begin position="1217"/>
        <end position="1244"/>
    </location>
</feature>
<evidence type="ECO:0008006" key="7">
    <source>
        <dbReference type="Google" id="ProtNLM"/>
    </source>
</evidence>
<evidence type="ECO:0000256" key="2">
    <source>
        <dbReference type="SAM" id="Coils"/>
    </source>
</evidence>
<feature type="transmembrane region" description="Helical" evidence="4">
    <location>
        <begin position="572"/>
        <end position="591"/>
    </location>
</feature>
<evidence type="ECO:0000256" key="4">
    <source>
        <dbReference type="SAM" id="Phobius"/>
    </source>
</evidence>
<keyword evidence="2" id="KW-0175">Coiled coil</keyword>
<feature type="transmembrane region" description="Helical" evidence="4">
    <location>
        <begin position="402"/>
        <end position="422"/>
    </location>
</feature>
<gene>
    <name evidence="5" type="ORF">SCF082_LOCUS44402</name>
</gene>
<evidence type="ECO:0000313" key="5">
    <source>
        <dbReference type="EMBL" id="CAK9094468.1"/>
    </source>
</evidence>
<reference evidence="5 6" key="1">
    <citation type="submission" date="2024-02" db="EMBL/GenBank/DDBJ databases">
        <authorList>
            <person name="Chen Y."/>
            <person name="Shah S."/>
            <person name="Dougan E. K."/>
            <person name="Thang M."/>
            <person name="Chan C."/>
        </authorList>
    </citation>
    <scope>NUCLEOTIDE SEQUENCE [LARGE SCALE GENOMIC DNA]</scope>
</reference>
<feature type="transmembrane region" description="Helical" evidence="4">
    <location>
        <begin position="434"/>
        <end position="455"/>
    </location>
</feature>
<feature type="transmembrane region" description="Helical" evidence="4">
    <location>
        <begin position="603"/>
        <end position="618"/>
    </location>
</feature>
<dbReference type="InterPro" id="IPR024862">
    <property type="entry name" value="TRPV"/>
</dbReference>
<keyword evidence="1" id="KW-0677">Repeat</keyword>
<protein>
    <recommendedName>
        <fullName evidence="7">Globin family profile domain-containing protein</fullName>
    </recommendedName>
</protein>
<name>A0ABP0R2F2_9DINO</name>
<dbReference type="EMBL" id="CAXAMM010040651">
    <property type="protein sequence ID" value="CAK9094468.1"/>
    <property type="molecule type" value="Genomic_DNA"/>
</dbReference>
<keyword evidence="6" id="KW-1185">Reference proteome</keyword>
<dbReference type="PANTHER" id="PTHR10582:SF2">
    <property type="entry name" value="INACTIVE"/>
    <property type="match status" value="1"/>
</dbReference>
<sequence length="1384" mass="154108">MGFGAGGWMEQILNSFGDIVTNASDSLRLHEECDLLSLRLDKVSKGQAPNLSQFKSCMLASLRSLLPKEWDTQYEVAWNWLWDNVAQLLVKTLGASYAWEVAVNRFFASLVEDTRYQLRASIYDRFFDSTPAGQEYFKQSDTRLHFIVEKVFTFSMEIYAEPWQMIDDLSALGLRHVGYGVPTEMFAPFVCACVDVIRGATDDAVAVLGFKWSLGIVSKQLVRTVAEGSTIVMKAVNANSKKMLQRAISCAPRGQRFQWLLKVQVGTQSISPLYWAIQSGNLAAAEAIIQDLLVFRADRERYYYGNDALFERHQDIINCLCREAPMLIPTLLDGLMWRSARTEKGLRRVNYYVKHLLVNQEGEPAEFLREICTTKDPKIMVHPVVVTVSDTLWNGLVRNHFLLSRLWFLVSLVVFMLSQAILPKEPALEGIFSVRVAVFFGRSLMYAVTMTRLFLRCMWKSGKDCRKGKVFYIFRCFPMPKYLHNAMALGNLALAVLLMLMCAYEPMYVCLMSDPQDWPTYDCDGIEDVRWTYSALGLLAMAVHWFLMVDLAVFSTGLSAFVLVCAQVLSEIGRFLVALIFLLLTFGSAISVLEHPYFEMRDIPNTVLCLFSITILLYEDDYRTLMEEPALLTAVLLFVLASSILLMNLLIAQLNSSYVYIYQDMVGFARLNRAQKIVEALANFNRQHFSTFINSIGLDQPLEFNQGDVGVAGGLQLTEPASEHVVLKDSILRFGGSCSMELEWPEESKSREDKDQISKVESLAKKVLRKVQLMERVQHGGLEQMLHVTRPHLFNGSWMRDVATHQQLLGQALKYVPGPEVCLRIFNLLHPPKTFPSTQGDECAIMSYYDGGHKQAWSGAEEFHLGPEDEGIAYGRRVELLKAIREQRQQLDMKDEQLEEHKRKLEHFQEELARCLDPDEAKILRSRLAHANAQITEQAEEIDDKRSQVRVLEGQVSVLSSHLKQEAEKNTQLIAEQCALRRQLEAEYALRGEQKSWQDCFEQEQQKAATLQLRLEAQVKEAAQKQLAAETAKQKLQGQVQELQELAKIGQEAMDFKAKAEKLAAELQVAHTMQSRLQGELDAVKQQSGSLQAALDEANRQSAKLSVAEHKAATAEQQVQQLGSRLQIAEKKAAEVPVLERQLQEKQQEMESQDQKWRKLYSSYPLVGQLLFPNQSQQAVVAPQGAEDVPAASKAPAVSQDTVATPAMATLKTEALSKAGTASAEQDASPEPTAEGPSGLKGPELSKEQVLGAALGTLSGTASATLGSLVVSQDEAGASATLKKTALLEAKDSSGTADVRLQAAASAAEAGMNAESTGGVQDLPTHGGRWRGLCTERAQGCLPQGASKCSRAGSSTGFCCQRCWCICRTGCWDPTTRGAEGSGC</sequence>
<dbReference type="PANTHER" id="PTHR10582">
    <property type="entry name" value="TRANSIENT RECEPTOR POTENTIAL ION CHANNEL PROTEIN"/>
    <property type="match status" value="1"/>
</dbReference>
<dbReference type="InterPro" id="IPR009050">
    <property type="entry name" value="Globin-like_sf"/>
</dbReference>
<organism evidence="5 6">
    <name type="scientific">Durusdinium trenchii</name>
    <dbReference type="NCBI Taxonomy" id="1381693"/>
    <lineage>
        <taxon>Eukaryota</taxon>
        <taxon>Sar</taxon>
        <taxon>Alveolata</taxon>
        <taxon>Dinophyceae</taxon>
        <taxon>Suessiales</taxon>
        <taxon>Symbiodiniaceae</taxon>
        <taxon>Durusdinium</taxon>
    </lineage>
</organism>
<accession>A0ABP0R2F2</accession>
<feature type="transmembrane region" description="Helical" evidence="4">
    <location>
        <begin position="542"/>
        <end position="565"/>
    </location>
</feature>